<dbReference type="Proteomes" id="UP000308197">
    <property type="component" value="Unassembled WGS sequence"/>
</dbReference>
<evidence type="ECO:0000313" key="3">
    <source>
        <dbReference type="Proteomes" id="UP000308197"/>
    </source>
</evidence>
<name>A0A5C3PD19_9APHY</name>
<dbReference type="Pfam" id="PF12937">
    <property type="entry name" value="F-box-like"/>
    <property type="match status" value="1"/>
</dbReference>
<dbReference type="SUPFAM" id="SSF81383">
    <property type="entry name" value="F-box domain"/>
    <property type="match status" value="1"/>
</dbReference>
<dbReference type="PROSITE" id="PS50181">
    <property type="entry name" value="FBOX"/>
    <property type="match status" value="1"/>
</dbReference>
<keyword evidence="3" id="KW-1185">Reference proteome</keyword>
<reference evidence="2 3" key="1">
    <citation type="journal article" date="2019" name="Nat. Ecol. Evol.">
        <title>Megaphylogeny resolves global patterns of mushroom evolution.</title>
        <authorList>
            <person name="Varga T."/>
            <person name="Krizsan K."/>
            <person name="Foldi C."/>
            <person name="Dima B."/>
            <person name="Sanchez-Garcia M."/>
            <person name="Sanchez-Ramirez S."/>
            <person name="Szollosi G.J."/>
            <person name="Szarkandi J.G."/>
            <person name="Papp V."/>
            <person name="Albert L."/>
            <person name="Andreopoulos W."/>
            <person name="Angelini C."/>
            <person name="Antonin V."/>
            <person name="Barry K.W."/>
            <person name="Bougher N.L."/>
            <person name="Buchanan P."/>
            <person name="Buyck B."/>
            <person name="Bense V."/>
            <person name="Catcheside P."/>
            <person name="Chovatia M."/>
            <person name="Cooper J."/>
            <person name="Damon W."/>
            <person name="Desjardin D."/>
            <person name="Finy P."/>
            <person name="Geml J."/>
            <person name="Haridas S."/>
            <person name="Hughes K."/>
            <person name="Justo A."/>
            <person name="Karasinski D."/>
            <person name="Kautmanova I."/>
            <person name="Kiss B."/>
            <person name="Kocsube S."/>
            <person name="Kotiranta H."/>
            <person name="LaButti K.M."/>
            <person name="Lechner B.E."/>
            <person name="Liimatainen K."/>
            <person name="Lipzen A."/>
            <person name="Lukacs Z."/>
            <person name="Mihaltcheva S."/>
            <person name="Morgado L.N."/>
            <person name="Niskanen T."/>
            <person name="Noordeloos M.E."/>
            <person name="Ohm R.A."/>
            <person name="Ortiz-Santana B."/>
            <person name="Ovrebo C."/>
            <person name="Racz N."/>
            <person name="Riley R."/>
            <person name="Savchenko A."/>
            <person name="Shiryaev A."/>
            <person name="Soop K."/>
            <person name="Spirin V."/>
            <person name="Szebenyi C."/>
            <person name="Tomsovsky M."/>
            <person name="Tulloss R.E."/>
            <person name="Uehling J."/>
            <person name="Grigoriev I.V."/>
            <person name="Vagvolgyi C."/>
            <person name="Papp T."/>
            <person name="Martin F.M."/>
            <person name="Miettinen O."/>
            <person name="Hibbett D.S."/>
            <person name="Nagy L.G."/>
        </authorList>
    </citation>
    <scope>NUCLEOTIDE SEQUENCE [LARGE SCALE GENOMIC DNA]</scope>
    <source>
        <strain evidence="2 3">HHB13444</strain>
    </source>
</reference>
<feature type="domain" description="F-box" evidence="1">
    <location>
        <begin position="9"/>
        <end position="58"/>
    </location>
</feature>
<accession>A0A5C3PD19</accession>
<organism evidence="2 3">
    <name type="scientific">Polyporus arcularius HHB13444</name>
    <dbReference type="NCBI Taxonomy" id="1314778"/>
    <lineage>
        <taxon>Eukaryota</taxon>
        <taxon>Fungi</taxon>
        <taxon>Dikarya</taxon>
        <taxon>Basidiomycota</taxon>
        <taxon>Agaricomycotina</taxon>
        <taxon>Agaricomycetes</taxon>
        <taxon>Polyporales</taxon>
        <taxon>Polyporaceae</taxon>
        <taxon>Polyporus</taxon>
    </lineage>
</organism>
<gene>
    <name evidence="2" type="ORF">K466DRAFT_107309</name>
</gene>
<dbReference type="InParanoid" id="A0A5C3PD19"/>
<dbReference type="EMBL" id="ML211150">
    <property type="protein sequence ID" value="TFK87496.1"/>
    <property type="molecule type" value="Genomic_DNA"/>
</dbReference>
<protein>
    <recommendedName>
        <fullName evidence="1">F-box domain-containing protein</fullName>
    </recommendedName>
</protein>
<evidence type="ECO:0000259" key="1">
    <source>
        <dbReference type="PROSITE" id="PS50181"/>
    </source>
</evidence>
<proteinExistence type="predicted"/>
<dbReference type="AlphaFoldDB" id="A0A5C3PD19"/>
<evidence type="ECO:0000313" key="2">
    <source>
        <dbReference type="EMBL" id="TFK87496.1"/>
    </source>
</evidence>
<dbReference type="InterPro" id="IPR001810">
    <property type="entry name" value="F-box_dom"/>
</dbReference>
<sequence length="545" mass="62801">MMQKSMDPAVDIHDLPFELLIHIFRFIRPTWRGNIRYAHVCRRWRAAIHDTPEFWRDMIDIQRVLRSSWNRERSKAFLAVFLERAQQLPLHINLVQSEFDTLETRPLGDYLDRISVLFVQWERGDFKCELRERLLALGPLPTLESLECTYEDPEYTRPHPLDMYRTPSAVPRTDWYPKLSFLEVNPDFLMDAVVVPSLRTLLIHMGYASLGGILTTLRHCPLLERLHIGQIFDPTYVPIESMSPVPLLHLHEWTMFDSYECPGFPEVMLRHIQCPPTTRIALHPVGPYNKIILSEVVPKDRIEGGSHIGALSAVLPTTTTLDIQIVAGGDRWVSKNLFLKWYAPGDDVPRLCITMSYRVGDWNSGISPTSLQPYPYMLNITFAFSSQTITDLRLDLANEPTPVFMRRIDWTILFDAFPALIALTARLRSCAGLFRALRQAPLRLGRLERLEVTCANKIRVHHALVITLEMRPNQGLRLRRLGFFHSNDDVGPFSDWHLARLRAVVAEVITSIRRVPSHSLASAEYASPPSYITNHAIHPDRISRW</sequence>
<dbReference type="InterPro" id="IPR036047">
    <property type="entry name" value="F-box-like_dom_sf"/>
</dbReference>
<dbReference type="Gene3D" id="1.20.1280.50">
    <property type="match status" value="1"/>
</dbReference>